<evidence type="ECO:0000313" key="3">
    <source>
        <dbReference type="Proteomes" id="UP000284006"/>
    </source>
</evidence>
<dbReference type="OrthoDB" id="8759412at2"/>
<comment type="caution">
    <text evidence="2">The sequence shown here is derived from an EMBL/GenBank/DDBJ whole genome shotgun (WGS) entry which is preliminary data.</text>
</comment>
<feature type="region of interest" description="Disordered" evidence="1">
    <location>
        <begin position="47"/>
        <end position="82"/>
    </location>
</feature>
<reference evidence="2 3" key="1">
    <citation type="submission" date="2018-09" db="EMBL/GenBank/DDBJ databases">
        <authorList>
            <person name="Zhu H."/>
        </authorList>
    </citation>
    <scope>NUCLEOTIDE SEQUENCE [LARGE SCALE GENOMIC DNA]</scope>
    <source>
        <strain evidence="2 3">K1S02-61</strain>
    </source>
</reference>
<evidence type="ECO:0000256" key="1">
    <source>
        <dbReference type="SAM" id="MobiDB-lite"/>
    </source>
</evidence>
<organism evidence="2 3">
    <name type="scientific">Massilia cavernae</name>
    <dbReference type="NCBI Taxonomy" id="2320864"/>
    <lineage>
        <taxon>Bacteria</taxon>
        <taxon>Pseudomonadati</taxon>
        <taxon>Pseudomonadota</taxon>
        <taxon>Betaproteobacteria</taxon>
        <taxon>Burkholderiales</taxon>
        <taxon>Oxalobacteraceae</taxon>
        <taxon>Telluria group</taxon>
        <taxon>Massilia</taxon>
    </lineage>
</organism>
<proteinExistence type="predicted"/>
<name>A0A418X7L9_9BURK</name>
<feature type="compositionally biased region" description="Basic and acidic residues" evidence="1">
    <location>
        <begin position="51"/>
        <end position="60"/>
    </location>
</feature>
<dbReference type="RefSeq" id="WP_119813150.1">
    <property type="nucleotide sequence ID" value="NZ_QYUP01000193.1"/>
</dbReference>
<protein>
    <submittedName>
        <fullName evidence="2">Uncharacterized protein</fullName>
    </submittedName>
</protein>
<keyword evidence="3" id="KW-1185">Reference proteome</keyword>
<accession>A0A418X7L9</accession>
<evidence type="ECO:0000313" key="2">
    <source>
        <dbReference type="EMBL" id="RJG08398.1"/>
    </source>
</evidence>
<sequence>MKLGCSHYRLIAAIVMFFMMGLQFANGHSTSHLQLEHRHPGVAAYESAADGGHHHDHDDVPTLDEESEKHTHKHDPGDHTHDLPLRLVRATIEFAFLPDWHPATPVSVHSNTLYPLERPPKRVSAA</sequence>
<gene>
    <name evidence="2" type="ORF">D3872_24150</name>
</gene>
<dbReference type="EMBL" id="QYUP01000193">
    <property type="protein sequence ID" value="RJG08398.1"/>
    <property type="molecule type" value="Genomic_DNA"/>
</dbReference>
<dbReference type="AlphaFoldDB" id="A0A418X7L9"/>
<dbReference type="Proteomes" id="UP000284006">
    <property type="component" value="Unassembled WGS sequence"/>
</dbReference>